<dbReference type="RefSeq" id="WP_188620479.1">
    <property type="nucleotide sequence ID" value="NZ_BMJE01000003.1"/>
</dbReference>
<gene>
    <name evidence="1" type="ORF">GCM10007424_13310</name>
</gene>
<organism evidence="1 2">
    <name type="scientific">Flavobacterium suaedae</name>
    <dbReference type="NCBI Taxonomy" id="1767027"/>
    <lineage>
        <taxon>Bacteria</taxon>
        <taxon>Pseudomonadati</taxon>
        <taxon>Bacteroidota</taxon>
        <taxon>Flavobacteriia</taxon>
        <taxon>Flavobacteriales</taxon>
        <taxon>Flavobacteriaceae</taxon>
        <taxon>Flavobacterium</taxon>
    </lineage>
</organism>
<dbReference type="Proteomes" id="UP000615760">
    <property type="component" value="Unassembled WGS sequence"/>
</dbReference>
<accession>A0ABQ1JRQ0</accession>
<evidence type="ECO:0000313" key="1">
    <source>
        <dbReference type="EMBL" id="GGB74708.1"/>
    </source>
</evidence>
<keyword evidence="2" id="KW-1185">Reference proteome</keyword>
<protein>
    <recommendedName>
        <fullName evidence="3">Bro-N domain-containing protein</fullName>
    </recommendedName>
</protein>
<proteinExistence type="predicted"/>
<sequence>MKKLNEKVLRKESIIRKVQYDKEWFYSVEDIADYLKEDLTGIEYINLNVLTEYGMVNMPCATLEDIKRILNKEPLQGFSSSVSQKKDN</sequence>
<evidence type="ECO:0008006" key="3">
    <source>
        <dbReference type="Google" id="ProtNLM"/>
    </source>
</evidence>
<reference evidence="2" key="1">
    <citation type="journal article" date="2019" name="Int. J. Syst. Evol. Microbiol.">
        <title>The Global Catalogue of Microorganisms (GCM) 10K type strain sequencing project: providing services to taxonomists for standard genome sequencing and annotation.</title>
        <authorList>
            <consortium name="The Broad Institute Genomics Platform"/>
            <consortium name="The Broad Institute Genome Sequencing Center for Infectious Disease"/>
            <person name="Wu L."/>
            <person name="Ma J."/>
        </authorList>
    </citation>
    <scope>NUCLEOTIDE SEQUENCE [LARGE SCALE GENOMIC DNA]</scope>
    <source>
        <strain evidence="2">CGMCC 1.15461</strain>
    </source>
</reference>
<name>A0ABQ1JRQ0_9FLAO</name>
<dbReference type="EMBL" id="BMJE01000003">
    <property type="protein sequence ID" value="GGB74708.1"/>
    <property type="molecule type" value="Genomic_DNA"/>
</dbReference>
<evidence type="ECO:0000313" key="2">
    <source>
        <dbReference type="Proteomes" id="UP000615760"/>
    </source>
</evidence>
<comment type="caution">
    <text evidence="1">The sequence shown here is derived from an EMBL/GenBank/DDBJ whole genome shotgun (WGS) entry which is preliminary data.</text>
</comment>